<keyword evidence="1" id="KW-1133">Transmembrane helix</keyword>
<comment type="caution">
    <text evidence="3">The sequence shown here is derived from an EMBL/GenBank/DDBJ whole genome shotgun (WGS) entry which is preliminary data.</text>
</comment>
<dbReference type="EMBL" id="PJNB01000001">
    <property type="protein sequence ID" value="PKW12645.1"/>
    <property type="molecule type" value="Genomic_DNA"/>
</dbReference>
<dbReference type="Proteomes" id="UP000233786">
    <property type="component" value="Unassembled WGS sequence"/>
</dbReference>
<feature type="transmembrane region" description="Helical" evidence="1">
    <location>
        <begin position="58"/>
        <end position="75"/>
    </location>
</feature>
<accession>A0A2N3XPP8</accession>
<sequence>MWRTGRVLAGLAIALFLLFAPPALAEGRAAPTEASVVLAQEPGPPPAPPAQPPPDERQRLALGVTGVVLIALVLLSRKLRKKAVFFVKWKK</sequence>
<evidence type="ECO:0000313" key="3">
    <source>
        <dbReference type="EMBL" id="PKW12645.1"/>
    </source>
</evidence>
<keyword evidence="1" id="KW-0812">Transmembrane</keyword>
<evidence type="ECO:0008006" key="5">
    <source>
        <dbReference type="Google" id="ProtNLM"/>
    </source>
</evidence>
<dbReference type="RefSeq" id="WP_010315762.1">
    <property type="nucleotide sequence ID" value="NZ_CP061007.1"/>
</dbReference>
<protein>
    <recommendedName>
        <fullName evidence="5">MYXO-CTERM domain-containing protein</fullName>
    </recommendedName>
</protein>
<reference evidence="3" key="1">
    <citation type="submission" date="2017-12" db="EMBL/GenBank/DDBJ databases">
        <title>Sequencing the genomes of 1000 Actinobacteria strains.</title>
        <authorList>
            <person name="Klenk H.-P."/>
        </authorList>
    </citation>
    <scope>NUCLEOTIDE SEQUENCE [LARGE SCALE GENOMIC DNA]</scope>
    <source>
        <strain evidence="3">DSM 44228</strain>
    </source>
</reference>
<proteinExistence type="predicted"/>
<name>A0A2N3XPP8_SACSN</name>
<feature type="chain" id="PRO_5014704175" description="MYXO-CTERM domain-containing protein" evidence="2">
    <location>
        <begin position="26"/>
        <end position="91"/>
    </location>
</feature>
<dbReference type="STRING" id="994479.GCA_000194155_07781"/>
<keyword evidence="4" id="KW-1185">Reference proteome</keyword>
<dbReference type="OrthoDB" id="3701182at2"/>
<dbReference type="AlphaFoldDB" id="A0A2N3XPP8"/>
<evidence type="ECO:0000313" key="4">
    <source>
        <dbReference type="Proteomes" id="UP000233786"/>
    </source>
</evidence>
<organism evidence="3 4">
    <name type="scientific">Saccharopolyspora spinosa</name>
    <dbReference type="NCBI Taxonomy" id="60894"/>
    <lineage>
        <taxon>Bacteria</taxon>
        <taxon>Bacillati</taxon>
        <taxon>Actinomycetota</taxon>
        <taxon>Actinomycetes</taxon>
        <taxon>Pseudonocardiales</taxon>
        <taxon>Pseudonocardiaceae</taxon>
        <taxon>Saccharopolyspora</taxon>
    </lineage>
</organism>
<keyword evidence="1" id="KW-0472">Membrane</keyword>
<keyword evidence="2" id="KW-0732">Signal</keyword>
<gene>
    <name evidence="3" type="ORF">A8926_0117</name>
</gene>
<feature type="signal peptide" evidence="2">
    <location>
        <begin position="1"/>
        <end position="25"/>
    </location>
</feature>
<evidence type="ECO:0000256" key="1">
    <source>
        <dbReference type="SAM" id="Phobius"/>
    </source>
</evidence>
<evidence type="ECO:0000256" key="2">
    <source>
        <dbReference type="SAM" id="SignalP"/>
    </source>
</evidence>